<feature type="transmembrane region" description="Helical" evidence="1">
    <location>
        <begin position="70"/>
        <end position="92"/>
    </location>
</feature>
<dbReference type="Proteomes" id="UP000295106">
    <property type="component" value="Unassembled WGS sequence"/>
</dbReference>
<dbReference type="GeneID" id="99686977"/>
<evidence type="ECO:0000256" key="1">
    <source>
        <dbReference type="SAM" id="Phobius"/>
    </source>
</evidence>
<reference evidence="2 3" key="1">
    <citation type="submission" date="2019-03" db="EMBL/GenBank/DDBJ databases">
        <title>Genomic Encyclopedia of Type Strains, Phase IV (KMG-IV): sequencing the most valuable type-strain genomes for metagenomic binning, comparative biology and taxonomic classification.</title>
        <authorList>
            <person name="Goeker M."/>
        </authorList>
    </citation>
    <scope>NUCLEOTIDE SEQUENCE [LARGE SCALE GENOMIC DNA]</scope>
    <source>
        <strain evidence="2 3">DSM 1709</strain>
    </source>
</reference>
<sequence length="98" mass="10781">MRIGRLFVRLSVLACTLPAVFLGSSYLMHERGLNLPISPYAVLIAWVAAALCVYKATVFQEFSARELLRLCAYLVLLCALGLLGLAVGFWAVTRVYGE</sequence>
<keyword evidence="1" id="KW-0472">Membrane</keyword>
<gene>
    <name evidence="2" type="ORF">EV684_101248</name>
</gene>
<dbReference type="RefSeq" id="WP_132644385.1">
    <property type="nucleotide sequence ID" value="NZ_CP181386.1"/>
</dbReference>
<evidence type="ECO:0000313" key="3">
    <source>
        <dbReference type="Proteomes" id="UP000295106"/>
    </source>
</evidence>
<dbReference type="AlphaFoldDB" id="A0A4R2MQE9"/>
<accession>A0A4R2MQE9</accession>
<dbReference type="EMBL" id="SLXD01000001">
    <property type="protein sequence ID" value="TCP05376.1"/>
    <property type="molecule type" value="Genomic_DNA"/>
</dbReference>
<organism evidence="2 3">
    <name type="scientific">Rubrivivax gelatinosus</name>
    <name type="common">Rhodocyclus gelatinosus</name>
    <name type="synonym">Rhodopseudomonas gelatinosa</name>
    <dbReference type="NCBI Taxonomy" id="28068"/>
    <lineage>
        <taxon>Bacteria</taxon>
        <taxon>Pseudomonadati</taxon>
        <taxon>Pseudomonadota</taxon>
        <taxon>Betaproteobacteria</taxon>
        <taxon>Burkholderiales</taxon>
        <taxon>Sphaerotilaceae</taxon>
        <taxon>Rubrivivax</taxon>
    </lineage>
</organism>
<feature type="transmembrane region" description="Helical" evidence="1">
    <location>
        <begin position="7"/>
        <end position="28"/>
    </location>
</feature>
<comment type="caution">
    <text evidence="2">The sequence shown here is derived from an EMBL/GenBank/DDBJ whole genome shotgun (WGS) entry which is preliminary data.</text>
</comment>
<evidence type="ECO:0000313" key="2">
    <source>
        <dbReference type="EMBL" id="TCP05376.1"/>
    </source>
</evidence>
<keyword evidence="1" id="KW-1133">Transmembrane helix</keyword>
<feature type="transmembrane region" description="Helical" evidence="1">
    <location>
        <begin position="40"/>
        <end position="58"/>
    </location>
</feature>
<keyword evidence="1" id="KW-0812">Transmembrane</keyword>
<proteinExistence type="predicted"/>
<protein>
    <submittedName>
        <fullName evidence="2">Uncharacterized protein</fullName>
    </submittedName>
</protein>
<name>A0A4R2MQE9_RUBGE</name>